<name>A0A5M3MMB0_CONPW</name>
<protein>
    <submittedName>
        <fullName evidence="3">Uncharacterized protein</fullName>
    </submittedName>
</protein>
<reference evidence="4" key="1">
    <citation type="journal article" date="2012" name="Science">
        <title>The Paleozoic origin of enzymatic lignin decomposition reconstructed from 31 fungal genomes.</title>
        <authorList>
            <person name="Floudas D."/>
            <person name="Binder M."/>
            <person name="Riley R."/>
            <person name="Barry K."/>
            <person name="Blanchette R.A."/>
            <person name="Henrissat B."/>
            <person name="Martinez A.T."/>
            <person name="Otillar R."/>
            <person name="Spatafora J.W."/>
            <person name="Yadav J.S."/>
            <person name="Aerts A."/>
            <person name="Benoit I."/>
            <person name="Boyd A."/>
            <person name="Carlson A."/>
            <person name="Copeland A."/>
            <person name="Coutinho P.M."/>
            <person name="de Vries R.P."/>
            <person name="Ferreira P."/>
            <person name="Findley K."/>
            <person name="Foster B."/>
            <person name="Gaskell J."/>
            <person name="Glotzer D."/>
            <person name="Gorecki P."/>
            <person name="Heitman J."/>
            <person name="Hesse C."/>
            <person name="Hori C."/>
            <person name="Igarashi K."/>
            <person name="Jurgens J.A."/>
            <person name="Kallen N."/>
            <person name="Kersten P."/>
            <person name="Kohler A."/>
            <person name="Kuees U."/>
            <person name="Kumar T.K.A."/>
            <person name="Kuo A."/>
            <person name="LaButti K."/>
            <person name="Larrondo L.F."/>
            <person name="Lindquist E."/>
            <person name="Ling A."/>
            <person name="Lombard V."/>
            <person name="Lucas S."/>
            <person name="Lundell T."/>
            <person name="Martin R."/>
            <person name="McLaughlin D.J."/>
            <person name="Morgenstern I."/>
            <person name="Morin E."/>
            <person name="Murat C."/>
            <person name="Nagy L.G."/>
            <person name="Nolan M."/>
            <person name="Ohm R.A."/>
            <person name="Patyshakuliyeva A."/>
            <person name="Rokas A."/>
            <person name="Ruiz-Duenas F.J."/>
            <person name="Sabat G."/>
            <person name="Salamov A."/>
            <person name="Samejima M."/>
            <person name="Schmutz J."/>
            <person name="Slot J.C."/>
            <person name="St John F."/>
            <person name="Stenlid J."/>
            <person name="Sun H."/>
            <person name="Sun S."/>
            <person name="Syed K."/>
            <person name="Tsang A."/>
            <person name="Wiebenga A."/>
            <person name="Young D."/>
            <person name="Pisabarro A."/>
            <person name="Eastwood D.C."/>
            <person name="Martin F."/>
            <person name="Cullen D."/>
            <person name="Grigoriev I.V."/>
            <person name="Hibbett D.S."/>
        </authorList>
    </citation>
    <scope>NUCLEOTIDE SEQUENCE [LARGE SCALE GENOMIC DNA]</scope>
    <source>
        <strain evidence="4">RWD-64-598 SS2</strain>
    </source>
</reference>
<feature type="compositionally biased region" description="Acidic residues" evidence="2">
    <location>
        <begin position="119"/>
        <end position="132"/>
    </location>
</feature>
<dbReference type="AlphaFoldDB" id="A0A5M3MMB0"/>
<dbReference type="EMBL" id="JH711579">
    <property type="protein sequence ID" value="EIW80329.1"/>
    <property type="molecule type" value="Genomic_DNA"/>
</dbReference>
<dbReference type="KEGG" id="cput:CONPUDRAFT_154365"/>
<evidence type="ECO:0000313" key="4">
    <source>
        <dbReference type="Proteomes" id="UP000053558"/>
    </source>
</evidence>
<feature type="region of interest" description="Disordered" evidence="2">
    <location>
        <begin position="61"/>
        <end position="83"/>
    </location>
</feature>
<dbReference type="Proteomes" id="UP000053558">
    <property type="component" value="Unassembled WGS sequence"/>
</dbReference>
<keyword evidence="4" id="KW-1185">Reference proteome</keyword>
<comment type="caution">
    <text evidence="3">The sequence shown here is derived from an EMBL/GenBank/DDBJ whole genome shotgun (WGS) entry which is preliminary data.</text>
</comment>
<evidence type="ECO:0000313" key="3">
    <source>
        <dbReference type="EMBL" id="EIW80329.1"/>
    </source>
</evidence>
<keyword evidence="1" id="KW-0175">Coiled coil</keyword>
<feature type="coiled-coil region" evidence="1">
    <location>
        <begin position="190"/>
        <end position="255"/>
    </location>
</feature>
<organism evidence="3 4">
    <name type="scientific">Coniophora puteana (strain RWD-64-598)</name>
    <name type="common">Brown rot fungus</name>
    <dbReference type="NCBI Taxonomy" id="741705"/>
    <lineage>
        <taxon>Eukaryota</taxon>
        <taxon>Fungi</taxon>
        <taxon>Dikarya</taxon>
        <taxon>Basidiomycota</taxon>
        <taxon>Agaricomycotina</taxon>
        <taxon>Agaricomycetes</taxon>
        <taxon>Agaricomycetidae</taxon>
        <taxon>Boletales</taxon>
        <taxon>Coniophorineae</taxon>
        <taxon>Coniophoraceae</taxon>
        <taxon>Coniophora</taxon>
    </lineage>
</organism>
<evidence type="ECO:0000256" key="2">
    <source>
        <dbReference type="SAM" id="MobiDB-lite"/>
    </source>
</evidence>
<feature type="region of interest" description="Disordered" evidence="2">
    <location>
        <begin position="99"/>
        <end position="132"/>
    </location>
</feature>
<proteinExistence type="predicted"/>
<dbReference type="RefSeq" id="XP_007769303.1">
    <property type="nucleotide sequence ID" value="XM_007771113.1"/>
</dbReference>
<gene>
    <name evidence="3" type="ORF">CONPUDRAFT_154365</name>
</gene>
<dbReference type="GeneID" id="19203257"/>
<evidence type="ECO:0000256" key="1">
    <source>
        <dbReference type="SAM" id="Coils"/>
    </source>
</evidence>
<accession>A0A5M3MMB0</accession>
<sequence>MNIFSRLLPNWSRSATDPELVDAASYVDTIKHYLRTVLVSSGKTSNPRAARAAATPYVPPGKRMYGANAQAGSSKHRTSLREERSRSFIFEQKKLHKSGSQRLLGGGSRGRLVPTPEPTDIDLDDTSDEDDGEQTVLETMSVPLKTFAIELKRARKKAAEAEMLAQIRLKKDRKRKLILASRQAVLVRRKAETSRIIKQAERQARMVREKELKEMNDRLRAEEEQLKAERERYEREEMARLRHDAEQDLARKKEMFLVQERQQRAAREWEQYVCDLQCSSPRTDPISEDAAVWGALVEYERKWAYLHEHQDHISAHSIRVQEFPWPIFHHGSVVVNEVGFSEVNNFIFHILRVATQGMAPQDAIKMELERYHPNSFNAYVQKVNSDEMEVAQAMGNIVAQVLTAMLGEYS</sequence>